<proteinExistence type="predicted"/>
<dbReference type="PROSITE" id="PS50893">
    <property type="entry name" value="ABC_TRANSPORTER_2"/>
    <property type="match status" value="2"/>
</dbReference>
<dbReference type="EMBL" id="BDGB01000044">
    <property type="protein sequence ID" value="GAW71699.1"/>
    <property type="molecule type" value="Genomic_DNA"/>
</dbReference>
<dbReference type="OrthoDB" id="9762369at2"/>
<evidence type="ECO:0000313" key="5">
    <source>
        <dbReference type="EMBL" id="GAW71699.1"/>
    </source>
</evidence>
<dbReference type="Gene3D" id="3.40.50.300">
    <property type="entry name" value="P-loop containing nucleotide triphosphate hydrolases"/>
    <property type="match status" value="2"/>
</dbReference>
<dbReference type="CDD" id="cd03221">
    <property type="entry name" value="ABCF_EF-3"/>
    <property type="match status" value="1"/>
</dbReference>
<dbReference type="InterPro" id="IPR017871">
    <property type="entry name" value="ABC_transporter-like_CS"/>
</dbReference>
<evidence type="ECO:0000313" key="7">
    <source>
        <dbReference type="Proteomes" id="UP000214739"/>
    </source>
</evidence>
<accession>A0A224VCV4</accession>
<evidence type="ECO:0000259" key="4">
    <source>
        <dbReference type="PROSITE" id="PS50893"/>
    </source>
</evidence>
<evidence type="ECO:0000313" key="8">
    <source>
        <dbReference type="Proteomes" id="UP000294668"/>
    </source>
</evidence>
<dbReference type="Proteomes" id="UP000294668">
    <property type="component" value="Unassembled WGS sequence"/>
</dbReference>
<keyword evidence="3" id="KW-0175">Coiled coil</keyword>
<evidence type="ECO:0000256" key="2">
    <source>
        <dbReference type="ARBA" id="ARBA00022840"/>
    </source>
</evidence>
<feature type="coiled-coil region" evidence="3">
    <location>
        <begin position="271"/>
        <end position="298"/>
    </location>
</feature>
<dbReference type="SUPFAM" id="SSF52540">
    <property type="entry name" value="P-loop containing nucleoside triphosphate hydrolases"/>
    <property type="match status" value="2"/>
</dbReference>
<sequence>MGRIQIRNLSFSYDGMLTNLFDRLNLNIDESWRLGLIGRNGRGKTTFLKLLLGQLTYRGQLKSSVDFIYFPQPIPDATQVTGDVLLRIAGLDESELWKIQIEMDKLQLTDEILSRPFETLSPGEQTKAGLAVMFIDNQTFQLIDEPTNHLDIEGREVVADYLKQKQGFIVVSHDRHFLDQVIDHVLSIDRAKVQLYAGNYETWATAYQQENRSEWLEKRHLQKEIGRLKSTADTIERWAGRAESQKRKSVKSDQHADLDKGFIGHKAAKVMKRSKSTLRRTEKEIEQKQSLLKNVDEAAPLQLNYERPYQKYLLQVAHLQVQQNGAVLNQPLSFNLMQDQCLVLFGQNGVGKTTIIKAIFGDHQLVADGTVEKPAGIRISYLNQNFERLKGSIQDYADQFSIKLNDLLNTLRKLGFERSAFAEDLSDLSMGQKRKVSLARSLCERANLYIWDEPLNYLDVITRQQIQDLILQIRPSMLIIDHDEVFIETVKTGPLLRIKPGESK</sequence>
<dbReference type="PROSITE" id="PS00211">
    <property type="entry name" value="ABC_TRANSPORTER_1"/>
    <property type="match status" value="1"/>
</dbReference>
<dbReference type="InterPro" id="IPR027417">
    <property type="entry name" value="P-loop_NTPase"/>
</dbReference>
<keyword evidence="2" id="KW-0067">ATP-binding</keyword>
<feature type="domain" description="ABC transporter" evidence="4">
    <location>
        <begin position="4"/>
        <end position="215"/>
    </location>
</feature>
<name>A0A224VCV4_9LACO</name>
<keyword evidence="8" id="KW-1185">Reference proteome</keyword>
<dbReference type="InterPro" id="IPR003593">
    <property type="entry name" value="AAA+_ATPase"/>
</dbReference>
<evidence type="ECO:0000256" key="3">
    <source>
        <dbReference type="SAM" id="Coils"/>
    </source>
</evidence>
<evidence type="ECO:0000313" key="6">
    <source>
        <dbReference type="EMBL" id="TDG94484.1"/>
    </source>
</evidence>
<dbReference type="Pfam" id="PF00005">
    <property type="entry name" value="ABC_tran"/>
    <property type="match status" value="2"/>
</dbReference>
<reference evidence="6" key="3">
    <citation type="submission" date="2019-02" db="EMBL/GenBank/DDBJ databases">
        <authorList>
            <person name="Buron G."/>
            <person name="Chaylann A."/>
            <person name="Dolejs I."/>
            <person name="Forster J."/>
            <person name="Miks M.H."/>
        </authorList>
    </citation>
    <scope>NUCLEOTIDE SEQUENCE</scope>
    <source>
        <strain evidence="6">DSM 10551</strain>
    </source>
</reference>
<evidence type="ECO:0000256" key="1">
    <source>
        <dbReference type="ARBA" id="ARBA00022741"/>
    </source>
</evidence>
<dbReference type="InterPro" id="IPR051309">
    <property type="entry name" value="ABCF_ATPase"/>
</dbReference>
<dbReference type="GO" id="GO:0005524">
    <property type="term" value="F:ATP binding"/>
    <property type="evidence" value="ECO:0007669"/>
    <property type="project" value="UniProtKB-KW"/>
</dbReference>
<dbReference type="EMBL" id="PUFL01000017">
    <property type="protein sequence ID" value="TDG94484.1"/>
    <property type="molecule type" value="Genomic_DNA"/>
</dbReference>
<dbReference type="AlphaFoldDB" id="A0A224VCV4"/>
<dbReference type="PANTHER" id="PTHR42855:SF2">
    <property type="entry name" value="DRUG RESISTANCE ABC TRANSPORTER,ATP-BINDING PROTEIN"/>
    <property type="match status" value="1"/>
</dbReference>
<dbReference type="NCBIfam" id="NF000355">
    <property type="entry name" value="ribo_prot_ABC_F"/>
    <property type="match status" value="1"/>
</dbReference>
<dbReference type="GO" id="GO:0016887">
    <property type="term" value="F:ATP hydrolysis activity"/>
    <property type="evidence" value="ECO:0007669"/>
    <property type="project" value="InterPro"/>
</dbReference>
<dbReference type="PANTHER" id="PTHR42855">
    <property type="entry name" value="ABC TRANSPORTER ATP-BINDING SUBUNIT"/>
    <property type="match status" value="1"/>
</dbReference>
<dbReference type="Proteomes" id="UP000214739">
    <property type="component" value="Unassembled WGS sequence"/>
</dbReference>
<dbReference type="RefSeq" id="WP_057962576.1">
    <property type="nucleotide sequence ID" value="NZ_BAAAXO010000080.1"/>
</dbReference>
<keyword evidence="1" id="KW-0547">Nucleotide-binding</keyword>
<comment type="caution">
    <text evidence="5">The sequence shown here is derived from an EMBL/GenBank/DDBJ whole genome shotgun (WGS) entry which is preliminary data.</text>
</comment>
<reference evidence="5 7" key="1">
    <citation type="journal article" date="2017" name="Biosci Microbiota Food Health">
        <title>Genomic characterization reconfirms the taxonomic status of Lactobacillus parakefiri.</title>
        <authorList>
            <person name="Tanizawa Y."/>
            <person name="Kobayashi H."/>
            <person name="Kaminuma E."/>
            <person name="Sakamoto M."/>
            <person name="Ohkuma M."/>
            <person name="Nakamura Y."/>
            <person name="Arita M."/>
            <person name="Tohno M."/>
        </authorList>
    </citation>
    <scope>NUCLEOTIDE SEQUENCE [LARGE SCALE GENOMIC DNA]</scope>
    <source>
        <strain evidence="5 7">JCM 8573</strain>
    </source>
</reference>
<gene>
    <name evidence="5" type="primary">uup_2</name>
    <name evidence="6" type="ORF">C5L28_001749</name>
    <name evidence="5" type="ORF">LPKJCM_00802</name>
</gene>
<protein>
    <submittedName>
        <fullName evidence="5">ATPase component of ABC transporter with duplicated ATPase domains</fullName>
    </submittedName>
</protein>
<organism evidence="5 7">
    <name type="scientific">Lentilactobacillus parakefiri</name>
    <dbReference type="NCBI Taxonomy" id="152332"/>
    <lineage>
        <taxon>Bacteria</taxon>
        <taxon>Bacillati</taxon>
        <taxon>Bacillota</taxon>
        <taxon>Bacilli</taxon>
        <taxon>Lactobacillales</taxon>
        <taxon>Lactobacillaceae</taxon>
        <taxon>Lentilactobacillus</taxon>
    </lineage>
</organism>
<dbReference type="InterPro" id="IPR003439">
    <property type="entry name" value="ABC_transporter-like_ATP-bd"/>
</dbReference>
<feature type="domain" description="ABC transporter" evidence="4">
    <location>
        <begin position="314"/>
        <end position="498"/>
    </location>
</feature>
<reference evidence="6 8" key="2">
    <citation type="journal article" date="2019" name="Appl. Microbiol. Biotechnol.">
        <title>Uncovering carbohydrate metabolism through a genotype-phenotype association study of 56 lactic acid bacteria genomes.</title>
        <authorList>
            <person name="Buron-Moles G."/>
            <person name="Chailyan A."/>
            <person name="Dolejs I."/>
            <person name="Forster J."/>
            <person name="Miks M.H."/>
        </authorList>
    </citation>
    <scope>NUCLEOTIDE SEQUENCE [LARGE SCALE GENOMIC DNA]</scope>
    <source>
        <strain evidence="6 8">DSM 10551</strain>
    </source>
</reference>
<dbReference type="SMART" id="SM00382">
    <property type="entry name" value="AAA"/>
    <property type="match status" value="2"/>
</dbReference>